<evidence type="ECO:0000259" key="1">
    <source>
        <dbReference type="Pfam" id="PF13690"/>
    </source>
</evidence>
<dbReference type="InterPro" id="IPR028976">
    <property type="entry name" value="CheC-like_sf"/>
</dbReference>
<gene>
    <name evidence="2" type="primary">cheC</name>
    <name evidence="2" type="ORF">APAC_1188</name>
</gene>
<dbReference type="InterPro" id="IPR028051">
    <property type="entry name" value="CheX-like_dom"/>
</dbReference>
<feature type="domain" description="Chemotaxis phosphatase CheX-like" evidence="1">
    <location>
        <begin position="70"/>
        <end position="144"/>
    </location>
</feature>
<sequence length="205" mass="22904">MNLEISLTEDEIDCLQELMNIAYGSATAAIADIFDAFATLTIPRIKILNLSELKNYLKDELDLESEHFVSLQEINGSLNGENMFVIDRESATNVALKFGLDDDEINDLEISDIILEITNILSSSTIGKLAEDIQSNVSFSPPSIKLINSVDDLNNDFINNYEKVIIISTRLIFEDLNIDGELLILTTDNSILLIKEKLNNIIDSF</sequence>
<reference evidence="2" key="1">
    <citation type="submission" date="2019-09" db="EMBL/GenBank/DDBJ databases">
        <title>Complete genome sequencing of four Arcobacter species reveals a diverse suite of mobile elements.</title>
        <authorList>
            <person name="Miller W.G."/>
            <person name="Yee E."/>
            <person name="Bono J.L."/>
        </authorList>
    </citation>
    <scope>NUCLEOTIDE SEQUENCE [LARGE SCALE GENOMIC DNA]</scope>
    <source>
        <strain evidence="2">LMG 26638</strain>
    </source>
</reference>
<dbReference type="PANTHER" id="PTHR43484">
    <property type="match status" value="1"/>
</dbReference>
<accession>A0A5C2H7J7</accession>
<evidence type="ECO:0000313" key="2">
    <source>
        <dbReference type="EMBL" id="QEP34309.1"/>
    </source>
</evidence>
<dbReference type="OrthoDB" id="5338923at2"/>
<dbReference type="InterPro" id="IPR051469">
    <property type="entry name" value="FliN/MopA/SpaO"/>
</dbReference>
<dbReference type="SUPFAM" id="SSF103039">
    <property type="entry name" value="CheC-like"/>
    <property type="match status" value="1"/>
</dbReference>
<keyword evidence="3" id="KW-1185">Reference proteome</keyword>
<name>A0A5C2H7J7_9BACT</name>
<dbReference type="KEGG" id="apai:APAC_1188"/>
<evidence type="ECO:0000313" key="3">
    <source>
        <dbReference type="Proteomes" id="UP000322726"/>
    </source>
</evidence>
<protein>
    <submittedName>
        <fullName evidence="2">Response regulator phosphatase</fullName>
    </submittedName>
</protein>
<proteinExistence type="predicted"/>
<dbReference type="AlphaFoldDB" id="A0A5C2H7J7"/>
<dbReference type="EMBL" id="CP035928">
    <property type="protein sequence ID" value="QEP34309.1"/>
    <property type="molecule type" value="Genomic_DNA"/>
</dbReference>
<dbReference type="Proteomes" id="UP000322726">
    <property type="component" value="Chromosome"/>
</dbReference>
<dbReference type="CDD" id="cd17910">
    <property type="entry name" value="CheC_ClassII"/>
    <property type="match status" value="1"/>
</dbReference>
<reference evidence="2" key="2">
    <citation type="submission" date="2019-09" db="EMBL/GenBank/DDBJ databases">
        <title>Taxonomic note: a critical rebuttal of the proposed division of the genus Arcobacter into six genera, emended descriptions of Arcobacter anaerophilus and the genus Arcobacter, and an assessment of genus-level boundaries for Epsilonproteobacteria using in silico genomic comparator tools.</title>
        <authorList>
            <person name="On S.L.W."/>
            <person name="Miller W.G."/>
            <person name="Biggs P."/>
            <person name="Cornelius A."/>
            <person name="Vandamme P."/>
        </authorList>
    </citation>
    <scope>NUCLEOTIDE SEQUENCE [LARGE SCALE GENOMIC DNA]</scope>
    <source>
        <strain evidence="2">LMG 26638</strain>
    </source>
</reference>
<dbReference type="RefSeq" id="WP_130233252.1">
    <property type="nucleotide sequence ID" value="NZ_BMEF01000039.1"/>
</dbReference>
<dbReference type="PANTHER" id="PTHR43484:SF1">
    <property type="entry name" value="FLAGELLAR MOTOR SWITCH PROTEIN FLIN"/>
    <property type="match status" value="1"/>
</dbReference>
<dbReference type="Pfam" id="PF13690">
    <property type="entry name" value="CheX"/>
    <property type="match status" value="1"/>
</dbReference>
<dbReference type="Gene3D" id="3.40.1550.10">
    <property type="entry name" value="CheC-like"/>
    <property type="match status" value="1"/>
</dbReference>
<organism evidence="2 3">
    <name type="scientific">Malaciobacter pacificus</name>
    <dbReference type="NCBI Taxonomy" id="1080223"/>
    <lineage>
        <taxon>Bacteria</taxon>
        <taxon>Pseudomonadati</taxon>
        <taxon>Campylobacterota</taxon>
        <taxon>Epsilonproteobacteria</taxon>
        <taxon>Campylobacterales</taxon>
        <taxon>Arcobacteraceae</taxon>
        <taxon>Malaciobacter</taxon>
    </lineage>
</organism>